<comment type="caution">
    <text evidence="1">The sequence shown here is derived from an EMBL/GenBank/DDBJ whole genome shotgun (WGS) entry which is preliminary data.</text>
</comment>
<evidence type="ECO:0000313" key="1">
    <source>
        <dbReference type="EMBL" id="GET86226.1"/>
    </source>
</evidence>
<evidence type="ECO:0000313" key="2">
    <source>
        <dbReference type="Proteomes" id="UP000419144"/>
    </source>
</evidence>
<protein>
    <submittedName>
        <fullName evidence="1">Uncharacterized protein</fullName>
    </submittedName>
</protein>
<dbReference type="VEuPathDB" id="TriTrypDB:LtaPh_0809321"/>
<keyword evidence="2" id="KW-1185">Reference proteome</keyword>
<name>A0A640K947_LEITA</name>
<reference evidence="1" key="1">
    <citation type="submission" date="2019-11" db="EMBL/GenBank/DDBJ databases">
        <title>Leishmania tarentolae CDS.</title>
        <authorList>
            <person name="Goto Y."/>
            <person name="Yamagishi J."/>
        </authorList>
    </citation>
    <scope>NUCLEOTIDE SEQUENCE [LARGE SCALE GENOMIC DNA]</scope>
    <source>
        <strain evidence="1">Parrot Tar II</strain>
    </source>
</reference>
<dbReference type="EMBL" id="BLBS01000009">
    <property type="protein sequence ID" value="GET86226.1"/>
    <property type="molecule type" value="Genomic_DNA"/>
</dbReference>
<gene>
    <name evidence="1" type="ORF">LtaPh_0809321</name>
</gene>
<dbReference type="Proteomes" id="UP000419144">
    <property type="component" value="Unassembled WGS sequence"/>
</dbReference>
<organism evidence="1 2">
    <name type="scientific">Leishmania tarentolae</name>
    <name type="common">Sauroleishmania tarentolae</name>
    <dbReference type="NCBI Taxonomy" id="5689"/>
    <lineage>
        <taxon>Eukaryota</taxon>
        <taxon>Discoba</taxon>
        <taxon>Euglenozoa</taxon>
        <taxon>Kinetoplastea</taxon>
        <taxon>Metakinetoplastina</taxon>
        <taxon>Trypanosomatida</taxon>
        <taxon>Trypanosomatidae</taxon>
        <taxon>Leishmaniinae</taxon>
        <taxon>Leishmania</taxon>
        <taxon>lizard Leishmania</taxon>
    </lineage>
</organism>
<dbReference type="AlphaFoldDB" id="A0A640K947"/>
<accession>A0A640K947</accession>
<proteinExistence type="predicted"/>
<sequence>MSSASINAIDNRSAEVALSVLPLFCAMSLYSYGSAASMYQRVSRVGRDQHRVRGRVQVHVLQIVDRHGDDLFHVLVHSPAVGVTDTAVLDVQQLHQHLLAHFIWIGHICLQVLPARVLQHLRELQRNQPVRWVVVLRLLPHKRYILWGAFALPEKHDTLVQQRPRRSPRIIVSLPLRLQLLRQLDGPCLLRLLHGVNRQEADRRNKAEQKHRLRRVRVHLHPHEARQARHAARSVAEHGLRKAALATEGGTGAVLPKRLQ</sequence>